<name>A0A444ZF63_ARAHY</name>
<gene>
    <name evidence="2" type="ORF">Ahy_B04g070156</name>
</gene>
<reference evidence="2 3" key="1">
    <citation type="submission" date="2019-01" db="EMBL/GenBank/DDBJ databases">
        <title>Sequencing of cultivated peanut Arachis hypogaea provides insights into genome evolution and oil improvement.</title>
        <authorList>
            <person name="Chen X."/>
        </authorList>
    </citation>
    <scope>NUCLEOTIDE SEQUENCE [LARGE SCALE GENOMIC DNA]</scope>
    <source>
        <strain evidence="3">cv. Fuhuasheng</strain>
        <tissue evidence="2">Leaves</tissue>
    </source>
</reference>
<feature type="signal peptide" evidence="1">
    <location>
        <begin position="1"/>
        <end position="16"/>
    </location>
</feature>
<comment type="caution">
    <text evidence="2">The sequence shown here is derived from an EMBL/GenBank/DDBJ whole genome shotgun (WGS) entry which is preliminary data.</text>
</comment>
<organism evidence="2 3">
    <name type="scientific">Arachis hypogaea</name>
    <name type="common">Peanut</name>
    <dbReference type="NCBI Taxonomy" id="3818"/>
    <lineage>
        <taxon>Eukaryota</taxon>
        <taxon>Viridiplantae</taxon>
        <taxon>Streptophyta</taxon>
        <taxon>Embryophyta</taxon>
        <taxon>Tracheophyta</taxon>
        <taxon>Spermatophyta</taxon>
        <taxon>Magnoliopsida</taxon>
        <taxon>eudicotyledons</taxon>
        <taxon>Gunneridae</taxon>
        <taxon>Pentapetalae</taxon>
        <taxon>rosids</taxon>
        <taxon>fabids</taxon>
        <taxon>Fabales</taxon>
        <taxon>Fabaceae</taxon>
        <taxon>Papilionoideae</taxon>
        <taxon>50 kb inversion clade</taxon>
        <taxon>dalbergioids sensu lato</taxon>
        <taxon>Dalbergieae</taxon>
        <taxon>Pterocarpus clade</taxon>
        <taxon>Arachis</taxon>
    </lineage>
</organism>
<sequence length="59" mass="7749">MLWFIWLMHMIRNGLQNQRRNWMLFLQMSHWRKYLSLYWETRLTYLMLHRRRSCVTTWD</sequence>
<keyword evidence="1" id="KW-0732">Signal</keyword>
<dbReference type="EMBL" id="SDMP01000014">
    <property type="protein sequence ID" value="RYR12827.1"/>
    <property type="molecule type" value="Genomic_DNA"/>
</dbReference>
<evidence type="ECO:0000313" key="2">
    <source>
        <dbReference type="EMBL" id="RYR12827.1"/>
    </source>
</evidence>
<evidence type="ECO:0000256" key="1">
    <source>
        <dbReference type="SAM" id="SignalP"/>
    </source>
</evidence>
<protein>
    <submittedName>
        <fullName evidence="2">Uncharacterized protein</fullName>
    </submittedName>
</protein>
<proteinExistence type="predicted"/>
<dbReference type="Proteomes" id="UP000289738">
    <property type="component" value="Chromosome B04"/>
</dbReference>
<accession>A0A444ZF63</accession>
<evidence type="ECO:0000313" key="3">
    <source>
        <dbReference type="Proteomes" id="UP000289738"/>
    </source>
</evidence>
<keyword evidence="3" id="KW-1185">Reference proteome</keyword>
<feature type="chain" id="PRO_5019078019" evidence="1">
    <location>
        <begin position="17"/>
        <end position="59"/>
    </location>
</feature>
<dbReference type="AlphaFoldDB" id="A0A444ZF63"/>